<dbReference type="InterPro" id="IPR009053">
    <property type="entry name" value="Prefoldin"/>
</dbReference>
<dbReference type="KEGG" id="dvv:114326344"/>
<keyword evidence="3" id="KW-0143">Chaperone</keyword>
<organism evidence="8">
    <name type="scientific">Diabrotica virgifera virgifera</name>
    <name type="common">western corn rootworm</name>
    <dbReference type="NCBI Taxonomy" id="50390"/>
    <lineage>
        <taxon>Eukaryota</taxon>
        <taxon>Metazoa</taxon>
        <taxon>Ecdysozoa</taxon>
        <taxon>Arthropoda</taxon>
        <taxon>Hexapoda</taxon>
        <taxon>Insecta</taxon>
        <taxon>Pterygota</taxon>
        <taxon>Neoptera</taxon>
        <taxon>Endopterygota</taxon>
        <taxon>Coleoptera</taxon>
        <taxon>Polyphaga</taxon>
        <taxon>Cucujiformia</taxon>
        <taxon>Chrysomeloidea</taxon>
        <taxon>Chrysomelidae</taxon>
        <taxon>Galerucinae</taxon>
        <taxon>Diabroticina</taxon>
        <taxon>Diabroticites</taxon>
        <taxon>Diabrotica</taxon>
    </lineage>
</organism>
<name>A0A6P7FAH9_DIAVI</name>
<dbReference type="FunFam" id="1.10.287.370:FF:000003">
    <property type="entry name" value="Prefoldin subunit 6"/>
    <property type="match status" value="1"/>
</dbReference>
<evidence type="ECO:0000256" key="1">
    <source>
        <dbReference type="ARBA" id="ARBA00008045"/>
    </source>
</evidence>
<evidence type="ECO:0000256" key="4">
    <source>
        <dbReference type="ARBA" id="ARBA00072592"/>
    </source>
</evidence>
<dbReference type="AlphaFoldDB" id="A0A6P7FAH9"/>
<dbReference type="CDD" id="cd23161">
    <property type="entry name" value="Prefoldin_6"/>
    <property type="match status" value="1"/>
</dbReference>
<dbReference type="Proteomes" id="UP001652700">
    <property type="component" value="Unplaced"/>
</dbReference>
<evidence type="ECO:0000256" key="3">
    <source>
        <dbReference type="ARBA" id="ARBA00023186"/>
    </source>
</evidence>
<dbReference type="FunCoup" id="A0A6P7FAH9">
    <property type="interactions" value="1653"/>
</dbReference>
<dbReference type="PANTHER" id="PTHR21431:SF0">
    <property type="entry name" value="PREFOLDIN SUBUNIT 6"/>
    <property type="match status" value="1"/>
</dbReference>
<accession>A0A6P7FAH9</accession>
<dbReference type="OrthoDB" id="248120at2759"/>
<dbReference type="GeneID" id="114326344"/>
<dbReference type="EnsemblMetazoa" id="XM_028274679.2">
    <property type="protein sequence ID" value="XP_028130480.1"/>
    <property type="gene ID" value="LOC114326344"/>
</dbReference>
<keyword evidence="7" id="KW-1185">Reference proteome</keyword>
<dbReference type="GO" id="GO:0051082">
    <property type="term" value="F:unfolded protein binding"/>
    <property type="evidence" value="ECO:0007669"/>
    <property type="project" value="InterPro"/>
</dbReference>
<dbReference type="Pfam" id="PF01920">
    <property type="entry name" value="Prefoldin_2"/>
    <property type="match status" value="1"/>
</dbReference>
<dbReference type="InterPro" id="IPR002777">
    <property type="entry name" value="PFD_beta-like"/>
</dbReference>
<comment type="subunit">
    <text evidence="2">Heterohexamer of two PFD-alpha type and four PFD-beta type subunits.</text>
</comment>
<comment type="similarity">
    <text evidence="1">Belongs to the prefoldin subunit beta family.</text>
</comment>
<proteinExistence type="inferred from homology"/>
<evidence type="ECO:0000256" key="2">
    <source>
        <dbReference type="ARBA" id="ARBA00011695"/>
    </source>
</evidence>
<sequence>MSEDIQRKLQNELENYKKTQKELQRTIQTRQQLDGQLNENEIVKQELDLLPSDGKVYKSVGPVLIKTELIEAKQNVSKRMDYISKELKRVDDLINTLDKKQDVHREALQKLQHQFQQAQVKAALHA</sequence>
<dbReference type="Gene3D" id="1.10.287.370">
    <property type="match status" value="1"/>
</dbReference>
<dbReference type="GO" id="GO:0016272">
    <property type="term" value="C:prefoldin complex"/>
    <property type="evidence" value="ECO:0007669"/>
    <property type="project" value="InterPro"/>
</dbReference>
<reference evidence="6" key="2">
    <citation type="submission" date="2025-05" db="UniProtKB">
        <authorList>
            <consortium name="EnsemblMetazoa"/>
        </authorList>
    </citation>
    <scope>IDENTIFICATION</scope>
</reference>
<keyword evidence="5" id="KW-0175">Coiled coil</keyword>
<dbReference type="GO" id="GO:0051131">
    <property type="term" value="P:chaperone-mediated protein complex assembly"/>
    <property type="evidence" value="ECO:0007669"/>
    <property type="project" value="TreeGrafter"/>
</dbReference>
<dbReference type="GO" id="GO:0006457">
    <property type="term" value="P:protein folding"/>
    <property type="evidence" value="ECO:0007669"/>
    <property type="project" value="InterPro"/>
</dbReference>
<protein>
    <recommendedName>
        <fullName evidence="4">Probable prefoldin subunit 6</fullName>
    </recommendedName>
</protein>
<gene>
    <name evidence="8" type="primary">LOC114326344</name>
</gene>
<dbReference type="SUPFAM" id="SSF46579">
    <property type="entry name" value="Prefoldin"/>
    <property type="match status" value="1"/>
</dbReference>
<dbReference type="PANTHER" id="PTHR21431">
    <property type="entry name" value="PREFOLDIN SUBUNIT 6"/>
    <property type="match status" value="1"/>
</dbReference>
<dbReference type="GO" id="GO:0005737">
    <property type="term" value="C:cytoplasm"/>
    <property type="evidence" value="ECO:0007669"/>
    <property type="project" value="TreeGrafter"/>
</dbReference>
<feature type="coiled-coil region" evidence="5">
    <location>
        <begin position="2"/>
        <end position="36"/>
    </location>
</feature>
<evidence type="ECO:0000313" key="8">
    <source>
        <dbReference type="RefSeq" id="XP_028130480.1"/>
    </source>
</evidence>
<evidence type="ECO:0000256" key="5">
    <source>
        <dbReference type="SAM" id="Coils"/>
    </source>
</evidence>
<evidence type="ECO:0000313" key="7">
    <source>
        <dbReference type="Proteomes" id="UP001652700"/>
    </source>
</evidence>
<dbReference type="GO" id="GO:0051087">
    <property type="term" value="F:protein-folding chaperone binding"/>
    <property type="evidence" value="ECO:0007669"/>
    <property type="project" value="TreeGrafter"/>
</dbReference>
<reference evidence="8" key="1">
    <citation type="submission" date="2025-04" db="UniProtKB">
        <authorList>
            <consortium name="RefSeq"/>
        </authorList>
    </citation>
    <scope>IDENTIFICATION</scope>
    <source>
        <tissue evidence="8">Whole insect</tissue>
    </source>
</reference>
<evidence type="ECO:0000313" key="6">
    <source>
        <dbReference type="EnsemblMetazoa" id="XP_028130480.1"/>
    </source>
</evidence>
<dbReference type="RefSeq" id="XP_028130480.1">
    <property type="nucleotide sequence ID" value="XM_028274679.1"/>
</dbReference>
<dbReference type="InParanoid" id="A0A6P7FAH9"/>